<evidence type="ECO:0000313" key="2">
    <source>
        <dbReference type="Proteomes" id="UP000277293"/>
    </source>
</evidence>
<keyword evidence="2" id="KW-1185">Reference proteome</keyword>
<organism evidence="1 2">
    <name type="scientific">Streptococcus koreensis</name>
    <dbReference type="NCBI Taxonomy" id="2382163"/>
    <lineage>
        <taxon>Bacteria</taxon>
        <taxon>Bacillati</taxon>
        <taxon>Bacillota</taxon>
        <taxon>Bacilli</taxon>
        <taxon>Lactobacillales</taxon>
        <taxon>Streptococcaceae</taxon>
        <taxon>Streptococcus</taxon>
    </lineage>
</organism>
<dbReference type="RefSeq" id="WP_023024614.1">
    <property type="nucleotide sequence ID" value="NZ_CP032620.1"/>
</dbReference>
<evidence type="ECO:0000313" key="1">
    <source>
        <dbReference type="EMBL" id="AYF93772.1"/>
    </source>
</evidence>
<dbReference type="Proteomes" id="UP000277293">
    <property type="component" value="Chromosome"/>
</dbReference>
<accession>A0ABN5PTT6</accession>
<gene>
    <name evidence="1" type="ORF">D7D50_03800</name>
</gene>
<protein>
    <recommendedName>
        <fullName evidence="3">Lipoprotein</fullName>
    </recommendedName>
</protein>
<name>A0ABN5PTT6_9STRE</name>
<sequence length="248" mass="27823">MDTVIKKLKIPGLLLLAFLLGMGLEVLSHPPKSSTAISEIKNLSTFKAKEFQGERLLKETNEKKDSPWTLEQIERFPLSIKNQNGSLKQTGSRLETLLKEMGHPQEKVLFQSTASKQPSLSLLYRWDDRGKGASIRLLFSKGADGSYLLEEIDASLANLDREGNKAFSEKVYQSLEPGEKMDLKALLGSYQGLQSFVRRQISPDQEGFQLSFQDEKGKSYLLEIKIMDGSCYLLRKSQVDSQGITSLT</sequence>
<proteinExistence type="predicted"/>
<evidence type="ECO:0008006" key="3">
    <source>
        <dbReference type="Google" id="ProtNLM"/>
    </source>
</evidence>
<dbReference type="EMBL" id="CP032620">
    <property type="protein sequence ID" value="AYF93772.1"/>
    <property type="molecule type" value="Genomic_DNA"/>
</dbReference>
<reference evidence="2" key="1">
    <citation type="submission" date="2018-09" db="EMBL/GenBank/DDBJ databases">
        <title>Complete genome sequence of Streptococcus sp. KCOM 2890 (=JS71).</title>
        <authorList>
            <person name="Kook J.-K."/>
            <person name="Park S.-N."/>
            <person name="Lim Y.K."/>
        </authorList>
    </citation>
    <scope>NUCLEOTIDE SEQUENCE [LARGE SCALE GENOMIC DNA]</scope>
    <source>
        <strain evidence="2">JS71</strain>
    </source>
</reference>